<evidence type="ECO:0000313" key="2">
    <source>
        <dbReference type="Proteomes" id="UP000789901"/>
    </source>
</evidence>
<accession>A0ABN7VAH3</accession>
<organism evidence="1 2">
    <name type="scientific">Gigaspora margarita</name>
    <dbReference type="NCBI Taxonomy" id="4874"/>
    <lineage>
        <taxon>Eukaryota</taxon>
        <taxon>Fungi</taxon>
        <taxon>Fungi incertae sedis</taxon>
        <taxon>Mucoromycota</taxon>
        <taxon>Glomeromycotina</taxon>
        <taxon>Glomeromycetes</taxon>
        <taxon>Diversisporales</taxon>
        <taxon>Gigasporaceae</taxon>
        <taxon>Gigaspora</taxon>
    </lineage>
</organism>
<keyword evidence="2" id="KW-1185">Reference proteome</keyword>
<gene>
    <name evidence="1" type="ORF">GMARGA_LOCUS16374</name>
</gene>
<reference evidence="1 2" key="1">
    <citation type="submission" date="2021-06" db="EMBL/GenBank/DDBJ databases">
        <authorList>
            <person name="Kallberg Y."/>
            <person name="Tangrot J."/>
            <person name="Rosling A."/>
        </authorList>
    </citation>
    <scope>NUCLEOTIDE SEQUENCE [LARGE SCALE GENOMIC DNA]</scope>
    <source>
        <strain evidence="1 2">120-4 pot B 10/14</strain>
    </source>
</reference>
<name>A0ABN7VAH3_GIGMA</name>
<protein>
    <submittedName>
        <fullName evidence="1">11052_t:CDS:1</fullName>
    </submittedName>
</protein>
<dbReference type="Proteomes" id="UP000789901">
    <property type="component" value="Unassembled WGS sequence"/>
</dbReference>
<sequence length="60" mass="6671">MRSALNTSDDFSVELSEFNGLIEQNEESDGFSVEQNEKLIFSCKKSKMIAKMPGSNVVPL</sequence>
<comment type="caution">
    <text evidence="1">The sequence shown here is derived from an EMBL/GenBank/DDBJ whole genome shotgun (WGS) entry which is preliminary data.</text>
</comment>
<evidence type="ECO:0000313" key="1">
    <source>
        <dbReference type="EMBL" id="CAG8750855.1"/>
    </source>
</evidence>
<proteinExistence type="predicted"/>
<dbReference type="EMBL" id="CAJVQB010011846">
    <property type="protein sequence ID" value="CAG8750855.1"/>
    <property type="molecule type" value="Genomic_DNA"/>
</dbReference>